<evidence type="ECO:0000313" key="4">
    <source>
        <dbReference type="EMBL" id="AEF96042.1"/>
    </source>
</evidence>
<gene>
    <name evidence="4" type="ordered locus">Metig_0486</name>
</gene>
<evidence type="ECO:0000259" key="3">
    <source>
        <dbReference type="Pfam" id="PF01557"/>
    </source>
</evidence>
<dbReference type="Pfam" id="PF01557">
    <property type="entry name" value="FAA_hydrolase"/>
    <property type="match status" value="1"/>
</dbReference>
<dbReference type="InterPro" id="IPR011234">
    <property type="entry name" value="Fumarylacetoacetase-like_C"/>
</dbReference>
<dbReference type="PANTHER" id="PTHR42796:SF4">
    <property type="entry name" value="FUMARYLACETOACETATE HYDROLASE DOMAIN-CONTAINING PROTEIN 2A"/>
    <property type="match status" value="1"/>
</dbReference>
<evidence type="ECO:0000256" key="2">
    <source>
        <dbReference type="ARBA" id="ARBA00022723"/>
    </source>
</evidence>
<reference evidence="4 5" key="1">
    <citation type="submission" date="2011-05" db="EMBL/GenBank/DDBJ databases">
        <title>Complete sequence of Methanotorris igneus Kol 5.</title>
        <authorList>
            <consortium name="US DOE Joint Genome Institute"/>
            <person name="Lucas S."/>
            <person name="Han J."/>
            <person name="Lapidus A."/>
            <person name="Cheng J.-F."/>
            <person name="Goodwin L."/>
            <person name="Pitluck S."/>
            <person name="Peters L."/>
            <person name="Mikhailova N."/>
            <person name="Chertkov O."/>
            <person name="Han C."/>
            <person name="Tapia R."/>
            <person name="Land M."/>
            <person name="Hauser L."/>
            <person name="Kyrpides N."/>
            <person name="Ivanova N."/>
            <person name="Pagani I."/>
            <person name="Sieprawska-Lupa M."/>
            <person name="Whitman W."/>
            <person name="Woyke T."/>
        </authorList>
    </citation>
    <scope>NUCLEOTIDE SEQUENCE [LARGE SCALE GENOMIC DNA]</scope>
    <source>
        <strain evidence="5">DSM 5666 / JCM 11834 / Kol 5</strain>
    </source>
</reference>
<dbReference type="InterPro" id="IPR051121">
    <property type="entry name" value="FAH"/>
</dbReference>
<organism evidence="5">
    <name type="scientific">Methanotorris igneus (strain DSM 5666 / JCM 11834 / Kol 5)</name>
    <dbReference type="NCBI Taxonomy" id="880724"/>
    <lineage>
        <taxon>Archaea</taxon>
        <taxon>Methanobacteriati</taxon>
        <taxon>Methanobacteriota</taxon>
        <taxon>Methanomada group</taxon>
        <taxon>Methanococci</taxon>
        <taxon>Methanococcales</taxon>
        <taxon>Methanocaldococcaceae</taxon>
        <taxon>Methanotorris</taxon>
    </lineage>
</organism>
<evidence type="ECO:0000256" key="1">
    <source>
        <dbReference type="ARBA" id="ARBA00010211"/>
    </source>
</evidence>
<dbReference type="KEGG" id="mig:Metig_0486"/>
<evidence type="ECO:0000313" key="5">
    <source>
        <dbReference type="Proteomes" id="UP000009227"/>
    </source>
</evidence>
<keyword evidence="4" id="KW-0456">Lyase</keyword>
<dbReference type="AlphaFoldDB" id="F6BBN3"/>
<sequence length="231" mass="26301">MDSIIFCRTTILKSKFNKMKMVKYMDIKNIKPTKIICVGLNYIDHAKELNMEIPEEPIIFMKPPSSIIYHEDTIIRPKISKRVDYEVELAVVIGKKGKNIKKNEADNYILGYTILNDVTARDLQAKDGQWTRAKSFDTFCPIGPRIVKDIDPMNLNIECRVNGEIKQKSNTKNMIFDVYELIEFVSSIMTLYPGDIISTGTPPGVGELKKGDVVECEIEGIGVLRNYVDDE</sequence>
<dbReference type="GO" id="GO:0050385">
    <property type="term" value="F:ureidoglycolate lyase activity"/>
    <property type="evidence" value="ECO:0007669"/>
    <property type="project" value="UniProtKB-EC"/>
</dbReference>
<dbReference type="GO" id="GO:0016853">
    <property type="term" value="F:isomerase activity"/>
    <property type="evidence" value="ECO:0007669"/>
    <property type="project" value="UniProtKB-ARBA"/>
</dbReference>
<dbReference type="EC" id="4.3.2.3" evidence="4"/>
<dbReference type="SUPFAM" id="SSF56529">
    <property type="entry name" value="FAH"/>
    <property type="match status" value="1"/>
</dbReference>
<comment type="similarity">
    <text evidence="1">Belongs to the FAH family.</text>
</comment>
<dbReference type="PANTHER" id="PTHR42796">
    <property type="entry name" value="FUMARYLACETOACETATE HYDROLASE DOMAIN-CONTAINING PROTEIN 2A-RELATED"/>
    <property type="match status" value="1"/>
</dbReference>
<keyword evidence="5" id="KW-1185">Reference proteome</keyword>
<dbReference type="EMBL" id="CP002737">
    <property type="protein sequence ID" value="AEF96042.1"/>
    <property type="molecule type" value="Genomic_DNA"/>
</dbReference>
<dbReference type="Gene3D" id="3.90.850.10">
    <property type="entry name" value="Fumarylacetoacetase-like, C-terminal domain"/>
    <property type="match status" value="1"/>
</dbReference>
<keyword evidence="2" id="KW-0479">Metal-binding</keyword>
<dbReference type="GO" id="GO:0046872">
    <property type="term" value="F:metal ion binding"/>
    <property type="evidence" value="ECO:0007669"/>
    <property type="project" value="UniProtKB-KW"/>
</dbReference>
<name>F6BBN3_METIK</name>
<protein>
    <submittedName>
        <fullName evidence="4">Ureidoglycolate lyase</fullName>
        <ecNumber evidence="4">4.3.2.3</ecNumber>
    </submittedName>
</protein>
<proteinExistence type="inferred from homology"/>
<dbReference type="HOGENOM" id="CLU_028458_4_2_2"/>
<feature type="domain" description="Fumarylacetoacetase-like C-terminal" evidence="3">
    <location>
        <begin position="34"/>
        <end position="228"/>
    </location>
</feature>
<dbReference type="Proteomes" id="UP000009227">
    <property type="component" value="Chromosome"/>
</dbReference>
<dbReference type="InterPro" id="IPR036663">
    <property type="entry name" value="Fumarylacetoacetase_C_sf"/>
</dbReference>
<dbReference type="FunFam" id="3.90.850.10:FF:000002">
    <property type="entry name" value="2-hydroxyhepta-2,4-diene-1,7-dioate isomerase"/>
    <property type="match status" value="1"/>
</dbReference>
<accession>F6BBN3</accession>
<dbReference type="STRING" id="880724.Metig_0486"/>
<dbReference type="GO" id="GO:0019752">
    <property type="term" value="P:carboxylic acid metabolic process"/>
    <property type="evidence" value="ECO:0007669"/>
    <property type="project" value="UniProtKB-ARBA"/>
</dbReference>